<accession>A0A2M9ZS39</accession>
<organism evidence="2 4">
    <name type="scientific">Leptospira perolatii</name>
    <dbReference type="NCBI Taxonomy" id="2023191"/>
    <lineage>
        <taxon>Bacteria</taxon>
        <taxon>Pseudomonadati</taxon>
        <taxon>Spirochaetota</taxon>
        <taxon>Spirochaetia</taxon>
        <taxon>Leptospirales</taxon>
        <taxon>Leptospiraceae</taxon>
        <taxon>Leptospira</taxon>
    </lineage>
</organism>
<keyword evidence="3" id="KW-1185">Reference proteome</keyword>
<gene>
    <name evidence="1" type="ORF">CH360_02060</name>
    <name evidence="2" type="ORF">CH373_02060</name>
</gene>
<dbReference type="EMBL" id="NPDY01000001">
    <property type="protein sequence ID" value="PJZ71311.1"/>
    <property type="molecule type" value="Genomic_DNA"/>
</dbReference>
<evidence type="ECO:0000313" key="2">
    <source>
        <dbReference type="EMBL" id="PJZ74845.1"/>
    </source>
</evidence>
<dbReference type="AlphaFoldDB" id="A0A2M9ZS39"/>
<dbReference type="Proteomes" id="UP000231962">
    <property type="component" value="Unassembled WGS sequence"/>
</dbReference>
<evidence type="ECO:0000313" key="4">
    <source>
        <dbReference type="Proteomes" id="UP000231990"/>
    </source>
</evidence>
<comment type="caution">
    <text evidence="2">The sequence shown here is derived from an EMBL/GenBank/DDBJ whole genome shotgun (WGS) entry which is preliminary data.</text>
</comment>
<name>A0A2M9ZS39_9LEPT</name>
<dbReference type="EMBL" id="NPDZ01000001">
    <property type="protein sequence ID" value="PJZ74845.1"/>
    <property type="molecule type" value="Genomic_DNA"/>
</dbReference>
<evidence type="ECO:0000313" key="1">
    <source>
        <dbReference type="EMBL" id="PJZ71311.1"/>
    </source>
</evidence>
<sequence>MLPSSVWTDLNSALDVKFISTQKIFFGKNYSNIHVTWNFFSKFLPAFSTQTLLIFFDSRIGRIYKVTLDLRRVDSEKGKGFGLIDTP</sequence>
<reference evidence="3 4" key="1">
    <citation type="submission" date="2017-07" db="EMBL/GenBank/DDBJ databases">
        <title>Leptospira spp. isolated from tropical soils.</title>
        <authorList>
            <person name="Thibeaux R."/>
            <person name="Iraola G."/>
            <person name="Ferres I."/>
            <person name="Bierque E."/>
            <person name="Girault D."/>
            <person name="Soupe-Gilbert M.-E."/>
            <person name="Picardeau M."/>
            <person name="Goarant C."/>
        </authorList>
    </citation>
    <scope>NUCLEOTIDE SEQUENCE [LARGE SCALE GENOMIC DNA]</scope>
    <source>
        <strain evidence="2 4">FH1-B-B1</strain>
        <strain evidence="1 3">FH1-B-C1</strain>
    </source>
</reference>
<dbReference type="Proteomes" id="UP000231990">
    <property type="component" value="Unassembled WGS sequence"/>
</dbReference>
<evidence type="ECO:0000313" key="3">
    <source>
        <dbReference type="Proteomes" id="UP000231962"/>
    </source>
</evidence>
<protein>
    <submittedName>
        <fullName evidence="2">Uncharacterized protein</fullName>
    </submittedName>
</protein>
<proteinExistence type="predicted"/>